<reference evidence="2" key="1">
    <citation type="submission" date="2022-05" db="EMBL/GenBank/DDBJ databases">
        <title>The Musa troglodytarum L. genome provides insights into the mechanism of non-climacteric behaviour and enrichment of carotenoids.</title>
        <authorList>
            <person name="Wang J."/>
        </authorList>
    </citation>
    <scope>NUCLEOTIDE SEQUENCE</scope>
    <source>
        <tissue evidence="2">Leaf</tissue>
    </source>
</reference>
<evidence type="ECO:0000313" key="3">
    <source>
        <dbReference type="Proteomes" id="UP001055439"/>
    </source>
</evidence>
<evidence type="ECO:0000313" key="2">
    <source>
        <dbReference type="EMBL" id="URD72530.1"/>
    </source>
</evidence>
<keyword evidence="3" id="KW-1185">Reference proteome</keyword>
<name>A0A9E7E8U1_9LILI</name>
<organism evidence="2 3">
    <name type="scientific">Musa troglodytarum</name>
    <name type="common">fe'i banana</name>
    <dbReference type="NCBI Taxonomy" id="320322"/>
    <lineage>
        <taxon>Eukaryota</taxon>
        <taxon>Viridiplantae</taxon>
        <taxon>Streptophyta</taxon>
        <taxon>Embryophyta</taxon>
        <taxon>Tracheophyta</taxon>
        <taxon>Spermatophyta</taxon>
        <taxon>Magnoliopsida</taxon>
        <taxon>Liliopsida</taxon>
        <taxon>Zingiberales</taxon>
        <taxon>Musaceae</taxon>
        <taxon>Musa</taxon>
    </lineage>
</organism>
<protein>
    <submittedName>
        <fullName evidence="2">NB-ARC domain</fullName>
    </submittedName>
</protein>
<dbReference type="Pfam" id="PF23559">
    <property type="entry name" value="WHD_DRP"/>
    <property type="match status" value="1"/>
</dbReference>
<proteinExistence type="predicted"/>
<evidence type="ECO:0000259" key="1">
    <source>
        <dbReference type="Pfam" id="PF23559"/>
    </source>
</evidence>
<sequence>MVTDGHGALYLSYQDLPFHKLWIAEGFVEARGDVSLEETGEQYYRELLSRLLQSQTYRLDYDESSKMHDLLRSLGHFLSRDESLFISDLQKEPTSDGYTEEEIERIEKVLDVALHPSSSVVTFRLENFFGLRYPSWMASASISSKYKTLATNSLSSLIGHGFHH</sequence>
<dbReference type="Proteomes" id="UP001055439">
    <property type="component" value="Chromosome 1"/>
</dbReference>
<accession>A0A9E7E8U1</accession>
<gene>
    <name evidence="2" type="ORF">MUK42_24862</name>
</gene>
<dbReference type="InterPro" id="IPR058922">
    <property type="entry name" value="WHD_DRP"/>
</dbReference>
<dbReference type="OrthoDB" id="678783at2759"/>
<dbReference type="EMBL" id="CP097502">
    <property type="protein sequence ID" value="URD72530.1"/>
    <property type="molecule type" value="Genomic_DNA"/>
</dbReference>
<feature type="domain" description="Disease resistance protein winged helix" evidence="1">
    <location>
        <begin position="20"/>
        <end position="74"/>
    </location>
</feature>
<dbReference type="AlphaFoldDB" id="A0A9E7E8U1"/>